<gene>
    <name evidence="1" type="ORF">BV25DRAFT_242145</name>
</gene>
<proteinExistence type="predicted"/>
<reference evidence="1" key="1">
    <citation type="submission" date="2021-03" db="EMBL/GenBank/DDBJ databases">
        <authorList>
            <consortium name="DOE Joint Genome Institute"/>
            <person name="Ahrendt S."/>
            <person name="Looney B.P."/>
            <person name="Miyauchi S."/>
            <person name="Morin E."/>
            <person name="Drula E."/>
            <person name="Courty P.E."/>
            <person name="Chicoki N."/>
            <person name="Fauchery L."/>
            <person name="Kohler A."/>
            <person name="Kuo A."/>
            <person name="Labutti K."/>
            <person name="Pangilinan J."/>
            <person name="Lipzen A."/>
            <person name="Riley R."/>
            <person name="Andreopoulos W."/>
            <person name="He G."/>
            <person name="Johnson J."/>
            <person name="Barry K.W."/>
            <person name="Grigoriev I.V."/>
            <person name="Nagy L."/>
            <person name="Hibbett D."/>
            <person name="Henrissat B."/>
            <person name="Matheny P.B."/>
            <person name="Labbe J."/>
            <person name="Martin F."/>
        </authorList>
    </citation>
    <scope>NUCLEOTIDE SEQUENCE</scope>
    <source>
        <strain evidence="1">HHB10654</strain>
    </source>
</reference>
<dbReference type="Proteomes" id="UP000814140">
    <property type="component" value="Unassembled WGS sequence"/>
</dbReference>
<dbReference type="EMBL" id="MU277198">
    <property type="protein sequence ID" value="KAI0064494.1"/>
    <property type="molecule type" value="Genomic_DNA"/>
</dbReference>
<protein>
    <submittedName>
        <fullName evidence="1">Uncharacterized protein</fullName>
    </submittedName>
</protein>
<keyword evidence="2" id="KW-1185">Reference proteome</keyword>
<evidence type="ECO:0000313" key="2">
    <source>
        <dbReference type="Proteomes" id="UP000814140"/>
    </source>
</evidence>
<name>A0ACB8T6L1_9AGAM</name>
<organism evidence="1 2">
    <name type="scientific">Artomyces pyxidatus</name>
    <dbReference type="NCBI Taxonomy" id="48021"/>
    <lineage>
        <taxon>Eukaryota</taxon>
        <taxon>Fungi</taxon>
        <taxon>Dikarya</taxon>
        <taxon>Basidiomycota</taxon>
        <taxon>Agaricomycotina</taxon>
        <taxon>Agaricomycetes</taxon>
        <taxon>Russulales</taxon>
        <taxon>Auriscalpiaceae</taxon>
        <taxon>Artomyces</taxon>
    </lineage>
</organism>
<accession>A0ACB8T6L1</accession>
<reference evidence="1" key="2">
    <citation type="journal article" date="2022" name="New Phytol.">
        <title>Evolutionary transition to the ectomycorrhizal habit in the genomes of a hyperdiverse lineage of mushroom-forming fungi.</title>
        <authorList>
            <person name="Looney B."/>
            <person name="Miyauchi S."/>
            <person name="Morin E."/>
            <person name="Drula E."/>
            <person name="Courty P.E."/>
            <person name="Kohler A."/>
            <person name="Kuo A."/>
            <person name="LaButti K."/>
            <person name="Pangilinan J."/>
            <person name="Lipzen A."/>
            <person name="Riley R."/>
            <person name="Andreopoulos W."/>
            <person name="He G."/>
            <person name="Johnson J."/>
            <person name="Nolan M."/>
            <person name="Tritt A."/>
            <person name="Barry K.W."/>
            <person name="Grigoriev I.V."/>
            <person name="Nagy L.G."/>
            <person name="Hibbett D."/>
            <person name="Henrissat B."/>
            <person name="Matheny P.B."/>
            <person name="Labbe J."/>
            <person name="Martin F.M."/>
        </authorList>
    </citation>
    <scope>NUCLEOTIDE SEQUENCE</scope>
    <source>
        <strain evidence="1">HHB10654</strain>
    </source>
</reference>
<sequence>MAWEVRLESAARGRKLHLGFTTLACLLPCLSPTAMRRVLSMPELVDLIFGFLQRPGHAAGARVCRAWVDIARDHIWEVVDNPCILFQNLAPIKGAELSIADHYDHVSVFEQGSDTQVVAETLHFSTMTVVRASSNSRRLGQISSIRSSCSPFNHPPSRFKPCILSRLSERCLRDECQRQVGAYLNILPNLHTLEWKNRASDDGAYPIMFLHEGVKSLAVPVFPCQLGPPYSIRAYFQDILSQAPALTTLSLYCEIDDPELNSVRELENDLLFILDRLAIRVLSPPLYYLTRSLAERLSEWEFLEFITFSYQAGATEGDCRLCTAYMGGYRDVTDFTPDFKPRAFRALSGLSLAASLQET</sequence>
<comment type="caution">
    <text evidence="1">The sequence shown here is derived from an EMBL/GenBank/DDBJ whole genome shotgun (WGS) entry which is preliminary data.</text>
</comment>
<evidence type="ECO:0000313" key="1">
    <source>
        <dbReference type="EMBL" id="KAI0064494.1"/>
    </source>
</evidence>